<reference evidence="6 7" key="1">
    <citation type="journal article" date="2014" name="Appl. Environ. Microbiol.">
        <title>Insights into the Microbial Degradation of Rubber and Gutta-Percha by Analysis of the Complete Genome of Nocardia nova SH22a.</title>
        <authorList>
            <person name="Luo Q."/>
            <person name="Hiessl S."/>
            <person name="Poehlein A."/>
            <person name="Daniel R."/>
            <person name="Steinbuchel A."/>
        </authorList>
    </citation>
    <scope>NUCLEOTIDE SEQUENCE [LARGE SCALE GENOMIC DNA]</scope>
    <source>
        <strain evidence="6">SH22a</strain>
    </source>
</reference>
<protein>
    <submittedName>
        <fullName evidence="6">Putative ATP-binding protein</fullName>
    </submittedName>
</protein>
<keyword evidence="7" id="KW-1185">Reference proteome</keyword>
<dbReference type="EMBL" id="CP006850">
    <property type="protein sequence ID" value="AHH19951.1"/>
    <property type="molecule type" value="Genomic_DNA"/>
</dbReference>
<dbReference type="eggNOG" id="COG0661">
    <property type="taxonomic scope" value="Bacteria"/>
</dbReference>
<dbReference type="AlphaFoldDB" id="W5TRV5"/>
<accession>W5TRV5</accession>
<feature type="domain" description="ABC1 atypical kinase-like" evidence="5">
    <location>
        <begin position="100"/>
        <end position="336"/>
    </location>
</feature>
<keyword evidence="2" id="KW-0808">Transferase</keyword>
<dbReference type="InterPro" id="IPR034646">
    <property type="entry name" value="ADCK3_dom"/>
</dbReference>
<evidence type="ECO:0000256" key="3">
    <source>
        <dbReference type="ARBA" id="ARBA00022741"/>
    </source>
</evidence>
<organism evidence="6 7">
    <name type="scientific">Nocardia nova SH22a</name>
    <dbReference type="NCBI Taxonomy" id="1415166"/>
    <lineage>
        <taxon>Bacteria</taxon>
        <taxon>Bacillati</taxon>
        <taxon>Actinomycetota</taxon>
        <taxon>Actinomycetes</taxon>
        <taxon>Mycobacteriales</taxon>
        <taxon>Nocardiaceae</taxon>
        <taxon>Nocardia</taxon>
    </lineage>
</organism>
<dbReference type="PANTHER" id="PTHR43851:SF3">
    <property type="entry name" value="COENZYME Q8"/>
    <property type="match status" value="1"/>
</dbReference>
<dbReference type="SUPFAM" id="SSF56112">
    <property type="entry name" value="Protein kinase-like (PK-like)"/>
    <property type="match status" value="1"/>
</dbReference>
<dbReference type="GO" id="GO:0016740">
    <property type="term" value="F:transferase activity"/>
    <property type="evidence" value="ECO:0007669"/>
    <property type="project" value="UniProtKB-KW"/>
</dbReference>
<dbReference type="Pfam" id="PF03109">
    <property type="entry name" value="ABC1"/>
    <property type="match status" value="1"/>
</dbReference>
<evidence type="ECO:0000256" key="2">
    <source>
        <dbReference type="ARBA" id="ARBA00022679"/>
    </source>
</evidence>
<dbReference type="InterPro" id="IPR051409">
    <property type="entry name" value="Atypical_kinase_ADCK"/>
</dbReference>
<proteinExistence type="inferred from homology"/>
<dbReference type="GO" id="GO:0005524">
    <property type="term" value="F:ATP binding"/>
    <property type="evidence" value="ECO:0007669"/>
    <property type="project" value="UniProtKB-KW"/>
</dbReference>
<evidence type="ECO:0000313" key="7">
    <source>
        <dbReference type="Proteomes" id="UP000019150"/>
    </source>
</evidence>
<keyword evidence="3" id="KW-0547">Nucleotide-binding</keyword>
<dbReference type="PATRIC" id="fig|1415166.3.peg.5328"/>
<dbReference type="KEGG" id="nno:NONO_c51670"/>
<comment type="similarity">
    <text evidence="1">Belongs to the protein kinase superfamily. ADCK protein kinase family.</text>
</comment>
<dbReference type="STRING" id="1415166.NONO_c51670"/>
<dbReference type="PANTHER" id="PTHR43851">
    <property type="match status" value="1"/>
</dbReference>
<evidence type="ECO:0000256" key="4">
    <source>
        <dbReference type="ARBA" id="ARBA00022840"/>
    </source>
</evidence>
<evidence type="ECO:0000259" key="5">
    <source>
        <dbReference type="Pfam" id="PF03109"/>
    </source>
</evidence>
<gene>
    <name evidence="6" type="ORF">NONO_c51670</name>
</gene>
<dbReference type="Proteomes" id="UP000019150">
    <property type="component" value="Chromosome"/>
</dbReference>
<dbReference type="HOGENOM" id="CLU_006533_9_3_11"/>
<evidence type="ECO:0000313" key="6">
    <source>
        <dbReference type="EMBL" id="AHH19951.1"/>
    </source>
</evidence>
<evidence type="ECO:0000256" key="1">
    <source>
        <dbReference type="ARBA" id="ARBA00009670"/>
    </source>
</evidence>
<name>W5TRV5_9NOCA</name>
<sequence length="464" mass="51411">MSEERKLPTSRAARTAMLGRVVAGQAARHVGARISAAGRDEQYRAATLERRQAEAAKAIVTGLGTMRGAAMKIGQMLAVVDMGVFPEEVRDDMQKSMAALLDSAPTVSFGTMRGVIESDLGGRLSSVFAEFDETPLAAASIGQVYRARLRDGRPVAVKVQYPGIDKAIRADLRNLSMVLRAGRVIAPNTDWAALGRELRERLEDELDYELEARNQRKVARLYRGHPFITVPEVVLEHCGPHVLVSDFFEGARFEQIRDWDAADRNRVAETVFRFYFGSLLRHRQFSPDPHPGNFLVGADGRIAFLDFGLYKHLGRDMAQTQHELLRAIVSDSPEQIFHTMSRAGLITDPDGVDPEIAHAYIRDLFWWAMESGPVELGPEVINEALVGTMNPGSQYFGLTRRQTMPAEQAVVLRMMLLVMATAAHLRATGDWNGILREWLHNDDPATPLGVIENEFLSGTALPAI</sequence>
<dbReference type="InterPro" id="IPR011009">
    <property type="entry name" value="Kinase-like_dom_sf"/>
</dbReference>
<dbReference type="RefSeq" id="WP_025351336.1">
    <property type="nucleotide sequence ID" value="NZ_CP006850.1"/>
</dbReference>
<keyword evidence="4 6" id="KW-0067">ATP-binding</keyword>
<dbReference type="CDD" id="cd13970">
    <property type="entry name" value="ABC1_ADCK3"/>
    <property type="match status" value="1"/>
</dbReference>
<dbReference type="InterPro" id="IPR004147">
    <property type="entry name" value="ABC1_dom"/>
</dbReference>
<dbReference type="OrthoDB" id="9795390at2"/>